<gene>
    <name evidence="1" type="ORF">BDV34DRAFT_228247</name>
</gene>
<sequence>MLITCFKSQLMDDEDCALGLMVKLLDEGTDNKKVEWKVSGDKRLLHKDNSTNYEKCLDALQRSRQEIWECYAGSNDTFMSDVLQKFIPTLKGAQGFSPLFRVKDRKLKRREPIGDRTATDFVEDTNFLDIYQKHKQAFPYG</sequence>
<dbReference type="EMBL" id="ML735002">
    <property type="protein sequence ID" value="KAB8202589.1"/>
    <property type="molecule type" value="Genomic_DNA"/>
</dbReference>
<proteinExistence type="predicted"/>
<dbReference type="VEuPathDB" id="FungiDB:BDV34DRAFT_228247"/>
<reference evidence="1 2" key="1">
    <citation type="submission" date="2019-04" db="EMBL/GenBank/DDBJ databases">
        <title>Fungal friends and foes A comparative genomics study of 23 Aspergillus species from section Flavi.</title>
        <authorList>
            <consortium name="DOE Joint Genome Institute"/>
            <person name="Kjaerbolling I."/>
            <person name="Vesth T.C."/>
            <person name="Frisvad J.C."/>
            <person name="Nybo J.L."/>
            <person name="Theobald S."/>
            <person name="Kildgaard S."/>
            <person name="Petersen T.I."/>
            <person name="Kuo A."/>
            <person name="Sato A."/>
            <person name="Lyhne E.K."/>
            <person name="Kogle M.E."/>
            <person name="Wiebenga A."/>
            <person name="Kun R.S."/>
            <person name="Lubbers R.J."/>
            <person name="Makela M.R."/>
            <person name="Barry K."/>
            <person name="Chovatia M."/>
            <person name="Clum A."/>
            <person name="Daum C."/>
            <person name="Haridas S."/>
            <person name="He G."/>
            <person name="LaButti K."/>
            <person name="Lipzen A."/>
            <person name="Mondo S."/>
            <person name="Pangilinan J."/>
            <person name="Riley R."/>
            <person name="Salamov A."/>
            <person name="Simmons B.A."/>
            <person name="Magnuson J.K."/>
            <person name="Henrissat B."/>
            <person name="Mortensen U.H."/>
            <person name="Larsen T.O."/>
            <person name="De vries R.P."/>
            <person name="Grigoriev I.V."/>
            <person name="Machida M."/>
            <person name="Baker S.E."/>
            <person name="Andersen M.R."/>
        </authorList>
    </citation>
    <scope>NUCLEOTIDE SEQUENCE [LARGE SCALE GENOMIC DNA]</scope>
    <source>
        <strain evidence="1 2">CBS 117618</strain>
    </source>
</reference>
<keyword evidence="2" id="KW-1185">Reference proteome</keyword>
<organism evidence="1 2">
    <name type="scientific">Aspergillus parasiticus</name>
    <dbReference type="NCBI Taxonomy" id="5067"/>
    <lineage>
        <taxon>Eukaryota</taxon>
        <taxon>Fungi</taxon>
        <taxon>Dikarya</taxon>
        <taxon>Ascomycota</taxon>
        <taxon>Pezizomycotina</taxon>
        <taxon>Eurotiomycetes</taxon>
        <taxon>Eurotiomycetidae</taxon>
        <taxon>Eurotiales</taxon>
        <taxon>Aspergillaceae</taxon>
        <taxon>Aspergillus</taxon>
        <taxon>Aspergillus subgen. Circumdati</taxon>
    </lineage>
</organism>
<dbReference type="AlphaFoldDB" id="A0A5N6DC64"/>
<evidence type="ECO:0000313" key="2">
    <source>
        <dbReference type="Proteomes" id="UP000326532"/>
    </source>
</evidence>
<evidence type="ECO:0000313" key="1">
    <source>
        <dbReference type="EMBL" id="KAB8202589.1"/>
    </source>
</evidence>
<name>A0A5N6DC64_ASPPA</name>
<accession>A0A5N6DC64</accession>
<protein>
    <submittedName>
        <fullName evidence="1">Uncharacterized protein</fullName>
    </submittedName>
</protein>
<dbReference type="Proteomes" id="UP000326532">
    <property type="component" value="Unassembled WGS sequence"/>
</dbReference>